<keyword evidence="6 7" id="KW-0472">Membrane</keyword>
<dbReference type="RefSeq" id="WP_156715377.1">
    <property type="nucleotide sequence ID" value="NZ_WPHG01000008.1"/>
</dbReference>
<organism evidence="9 10">
    <name type="scientific">Nitratireductor arenosus</name>
    <dbReference type="NCBI Taxonomy" id="2682096"/>
    <lineage>
        <taxon>Bacteria</taxon>
        <taxon>Pseudomonadati</taxon>
        <taxon>Pseudomonadota</taxon>
        <taxon>Alphaproteobacteria</taxon>
        <taxon>Hyphomicrobiales</taxon>
        <taxon>Phyllobacteriaceae</taxon>
        <taxon>Nitratireductor</taxon>
    </lineage>
</organism>
<feature type="transmembrane region" description="Helical" evidence="7">
    <location>
        <begin position="179"/>
        <end position="197"/>
    </location>
</feature>
<keyword evidence="4 7" id="KW-0812">Transmembrane</keyword>
<feature type="transmembrane region" description="Helical" evidence="7">
    <location>
        <begin position="232"/>
        <end position="252"/>
    </location>
</feature>
<evidence type="ECO:0000256" key="6">
    <source>
        <dbReference type="ARBA" id="ARBA00023136"/>
    </source>
</evidence>
<reference evidence="9 10" key="1">
    <citation type="submission" date="2019-12" db="EMBL/GenBank/DDBJ databases">
        <title>Nitratireductor arenosus sp. nov., Isolated from sea sand, Jeju island, South Korea.</title>
        <authorList>
            <person name="Kim W."/>
        </authorList>
    </citation>
    <scope>NUCLEOTIDE SEQUENCE [LARGE SCALE GENOMIC DNA]</scope>
    <source>
        <strain evidence="9 10">CAU 1489</strain>
    </source>
</reference>
<sequence length="679" mass="73167">MIIPLSPQQQRLTIIAIAVTWYIFHLHALNVVPLAGADETSLLNIPFRFVELGDWRYPLIYSDTYNAGGVRAYPFLLSFAPRALFHELVGFSAGLSRWFSALLMLGTAMMTVVLALRHSGSRQIALAIAAVFTASPTIFHLSRSVRFEQETVFFGVASVALPFLLLNRAHNAGATPRPWRGTLVWGLASASCALAAGAHPLPLGFGLPLAVNIFLGHAYWAPRDGLNRIGRLACVLAGGLPFVVASVAPLAYVNGGYANYLVAMAGFVEQRNNTFTDLYAAITPSFLFLLGRSAAVEITAIAETTFAWRNEIKVLALGAKISPFIIVAILLAAAFKSRRRLLRADGLPGLVGLSTLFGLVAVKVLYSPSTNYGVYIAVGCLLASAMPPAIIVNGPDIWRRTLFGALALTAASSFLTSIPHAADVATARLWNAFTLDRKFAFLREEGEKAFGPIRHASQPSPRIYTDTVAWMAAFPQEHSYLEILSGTNTGSVDGVAVDVVSLDWFLKNLPVAEGTATAQELKTDRFLSAIKPLQLGTIIHARPYGEDTLLYRRPSDTNVPLRLRHITWNEDIALEADLSFALARNGDEWAFPRIVAPGCYLVAARPVGIDPRPPMIVGAAPADEPGQLASLGVGARTGADMIFKLAVTDTVSLRPLSAPGIERIDAHRLSPDPAICAKL</sequence>
<dbReference type="Proteomes" id="UP000463224">
    <property type="component" value="Unassembled WGS sequence"/>
</dbReference>
<proteinExistence type="predicted"/>
<keyword evidence="2" id="KW-0328">Glycosyltransferase</keyword>
<evidence type="ECO:0000259" key="8">
    <source>
        <dbReference type="Pfam" id="PF02366"/>
    </source>
</evidence>
<comment type="subcellular location">
    <subcellularLocation>
        <location evidence="1">Endomembrane system</location>
        <topology evidence="1">Multi-pass membrane protein</topology>
    </subcellularLocation>
</comment>
<feature type="transmembrane region" description="Helical" evidence="7">
    <location>
        <begin position="372"/>
        <end position="390"/>
    </location>
</feature>
<keyword evidence="3 9" id="KW-0808">Transferase</keyword>
<comment type="caution">
    <text evidence="9">The sequence shown here is derived from an EMBL/GenBank/DDBJ whole genome shotgun (WGS) entry which is preliminary data.</text>
</comment>
<feature type="transmembrane region" description="Helical" evidence="7">
    <location>
        <begin position="123"/>
        <end position="139"/>
    </location>
</feature>
<feature type="transmembrane region" description="Helical" evidence="7">
    <location>
        <begin position="203"/>
        <end position="220"/>
    </location>
</feature>
<feature type="transmembrane region" description="Helical" evidence="7">
    <location>
        <begin position="98"/>
        <end position="116"/>
    </location>
</feature>
<dbReference type="EMBL" id="WPHG01000008">
    <property type="protein sequence ID" value="MVA99798.1"/>
    <property type="molecule type" value="Genomic_DNA"/>
</dbReference>
<evidence type="ECO:0000313" key="9">
    <source>
        <dbReference type="EMBL" id="MVA99798.1"/>
    </source>
</evidence>
<feature type="transmembrane region" description="Helical" evidence="7">
    <location>
        <begin position="151"/>
        <end position="167"/>
    </location>
</feature>
<keyword evidence="5 7" id="KW-1133">Transmembrane helix</keyword>
<evidence type="ECO:0000256" key="1">
    <source>
        <dbReference type="ARBA" id="ARBA00004127"/>
    </source>
</evidence>
<evidence type="ECO:0000256" key="4">
    <source>
        <dbReference type="ARBA" id="ARBA00022692"/>
    </source>
</evidence>
<evidence type="ECO:0000256" key="3">
    <source>
        <dbReference type="ARBA" id="ARBA00022679"/>
    </source>
</evidence>
<evidence type="ECO:0000256" key="5">
    <source>
        <dbReference type="ARBA" id="ARBA00022989"/>
    </source>
</evidence>
<name>A0A844QP22_9HYPH</name>
<dbReference type="InterPro" id="IPR003342">
    <property type="entry name" value="ArnT-like_N"/>
</dbReference>
<dbReference type="Pfam" id="PF02366">
    <property type="entry name" value="PMT"/>
    <property type="match status" value="1"/>
</dbReference>
<feature type="domain" description="ArnT-like N-terminal" evidence="8">
    <location>
        <begin position="96"/>
        <end position="194"/>
    </location>
</feature>
<protein>
    <submittedName>
        <fullName evidence="9">Phospholipid carrier-dependent glycosyltransferase</fullName>
    </submittedName>
</protein>
<accession>A0A844QP22</accession>
<dbReference type="GO" id="GO:0000030">
    <property type="term" value="F:mannosyltransferase activity"/>
    <property type="evidence" value="ECO:0007669"/>
    <property type="project" value="InterPro"/>
</dbReference>
<feature type="transmembrane region" description="Helical" evidence="7">
    <location>
        <begin position="347"/>
        <end position="366"/>
    </location>
</feature>
<gene>
    <name evidence="9" type="ORF">GN330_21320</name>
</gene>
<feature type="transmembrane region" description="Helical" evidence="7">
    <location>
        <begin position="314"/>
        <end position="335"/>
    </location>
</feature>
<dbReference type="AlphaFoldDB" id="A0A844QP22"/>
<evidence type="ECO:0000256" key="2">
    <source>
        <dbReference type="ARBA" id="ARBA00022676"/>
    </source>
</evidence>
<feature type="transmembrane region" description="Helical" evidence="7">
    <location>
        <begin position="12"/>
        <end position="32"/>
    </location>
</feature>
<dbReference type="GO" id="GO:0006493">
    <property type="term" value="P:protein O-linked glycosylation"/>
    <property type="evidence" value="ECO:0007669"/>
    <property type="project" value="InterPro"/>
</dbReference>
<evidence type="ECO:0000256" key="7">
    <source>
        <dbReference type="SAM" id="Phobius"/>
    </source>
</evidence>
<dbReference type="GO" id="GO:0016020">
    <property type="term" value="C:membrane"/>
    <property type="evidence" value="ECO:0007669"/>
    <property type="project" value="InterPro"/>
</dbReference>
<evidence type="ECO:0000313" key="10">
    <source>
        <dbReference type="Proteomes" id="UP000463224"/>
    </source>
</evidence>
<keyword evidence="10" id="KW-1185">Reference proteome</keyword>
<dbReference type="GO" id="GO:0012505">
    <property type="term" value="C:endomembrane system"/>
    <property type="evidence" value="ECO:0007669"/>
    <property type="project" value="UniProtKB-SubCell"/>
</dbReference>